<dbReference type="Proteomes" id="UP001153365">
    <property type="component" value="Unassembled WGS sequence"/>
</dbReference>
<protein>
    <submittedName>
        <fullName evidence="2">Uncharacterized protein</fullName>
    </submittedName>
</protein>
<name>A0AAV0BAC3_PHAPC</name>
<accession>A0AAV0BAC3</accession>
<evidence type="ECO:0000313" key="2">
    <source>
        <dbReference type="EMBL" id="CAH7683180.1"/>
    </source>
</evidence>
<sequence length="271" mass="31021">MRSLDETVIFFVSNKLTSDEDDQFIDLKFKSIEQWIDELRDSTRKFEVAGYKTLMAVVTSKERYPTIEEIINNVEYSHVQFGKSTIRDEVAMNAKVHPRKKPGKFHNYKKDNQQSISQAMVSVKALSNDSIAYAAYTLPIDDRDFVGDIYKATLLDSGANNHMFDKKLDFNSYKTSGRSVLIGQEGSRVAIPKNDSGHTQPERPGSHVTSEYERKESSQVMQLEGFIKFIGFFNGTTIPLIQKPALNGNVYFDCKKRNQLRTPKEMEYLTQ</sequence>
<feature type="region of interest" description="Disordered" evidence="1">
    <location>
        <begin position="190"/>
        <end position="213"/>
    </location>
</feature>
<feature type="compositionally biased region" description="Basic and acidic residues" evidence="1">
    <location>
        <begin position="200"/>
        <end position="213"/>
    </location>
</feature>
<dbReference type="AlphaFoldDB" id="A0AAV0BAC3"/>
<comment type="caution">
    <text evidence="2">The sequence shown here is derived from an EMBL/GenBank/DDBJ whole genome shotgun (WGS) entry which is preliminary data.</text>
</comment>
<dbReference type="EMBL" id="CALTRL010004515">
    <property type="protein sequence ID" value="CAH7683180.1"/>
    <property type="molecule type" value="Genomic_DNA"/>
</dbReference>
<reference evidence="2" key="1">
    <citation type="submission" date="2022-06" db="EMBL/GenBank/DDBJ databases">
        <authorList>
            <consortium name="SYNGENTA / RWTH Aachen University"/>
        </authorList>
    </citation>
    <scope>NUCLEOTIDE SEQUENCE</scope>
</reference>
<organism evidence="2 3">
    <name type="scientific">Phakopsora pachyrhizi</name>
    <name type="common">Asian soybean rust disease fungus</name>
    <dbReference type="NCBI Taxonomy" id="170000"/>
    <lineage>
        <taxon>Eukaryota</taxon>
        <taxon>Fungi</taxon>
        <taxon>Dikarya</taxon>
        <taxon>Basidiomycota</taxon>
        <taxon>Pucciniomycotina</taxon>
        <taxon>Pucciniomycetes</taxon>
        <taxon>Pucciniales</taxon>
        <taxon>Phakopsoraceae</taxon>
        <taxon>Phakopsora</taxon>
    </lineage>
</organism>
<proteinExistence type="predicted"/>
<evidence type="ECO:0000256" key="1">
    <source>
        <dbReference type="SAM" id="MobiDB-lite"/>
    </source>
</evidence>
<keyword evidence="3" id="KW-1185">Reference proteome</keyword>
<evidence type="ECO:0000313" key="3">
    <source>
        <dbReference type="Proteomes" id="UP001153365"/>
    </source>
</evidence>
<gene>
    <name evidence="2" type="ORF">PPACK8108_LOCUS16550</name>
</gene>